<proteinExistence type="predicted"/>
<comment type="pathway">
    <text evidence="2">Protein modification; protein ubiquitination.</text>
</comment>
<keyword evidence="4" id="KW-0808">Transferase</keyword>
<evidence type="ECO:0000256" key="3">
    <source>
        <dbReference type="ARBA" id="ARBA00012483"/>
    </source>
</evidence>
<feature type="domain" description="RING-type" evidence="11">
    <location>
        <begin position="175"/>
        <end position="216"/>
    </location>
</feature>
<evidence type="ECO:0000256" key="2">
    <source>
        <dbReference type="ARBA" id="ARBA00004906"/>
    </source>
</evidence>
<dbReference type="EMBL" id="AMZH03003433">
    <property type="protein sequence ID" value="RRT72344.1"/>
    <property type="molecule type" value="Genomic_DNA"/>
</dbReference>
<dbReference type="GO" id="GO:0008270">
    <property type="term" value="F:zinc ion binding"/>
    <property type="evidence" value="ECO:0007669"/>
    <property type="project" value="UniProtKB-KW"/>
</dbReference>
<dbReference type="GO" id="GO:0005737">
    <property type="term" value="C:cytoplasm"/>
    <property type="evidence" value="ECO:0007669"/>
    <property type="project" value="TreeGrafter"/>
</dbReference>
<dbReference type="GO" id="GO:0000209">
    <property type="term" value="P:protein polyubiquitination"/>
    <property type="evidence" value="ECO:0007669"/>
    <property type="project" value="UniProtKB-ARBA"/>
</dbReference>
<dbReference type="Pfam" id="PF13639">
    <property type="entry name" value="zf-RING_2"/>
    <property type="match status" value="1"/>
</dbReference>
<dbReference type="PANTHER" id="PTHR15710:SF230">
    <property type="entry name" value="OS08G0464400 PROTEIN"/>
    <property type="match status" value="1"/>
</dbReference>
<feature type="region of interest" description="Disordered" evidence="10">
    <location>
        <begin position="1"/>
        <end position="27"/>
    </location>
</feature>
<dbReference type="EC" id="2.3.2.27" evidence="3"/>
<feature type="compositionally biased region" description="Pro residues" evidence="10">
    <location>
        <begin position="17"/>
        <end position="27"/>
    </location>
</feature>
<evidence type="ECO:0000256" key="6">
    <source>
        <dbReference type="ARBA" id="ARBA00022771"/>
    </source>
</evidence>
<dbReference type="InterPro" id="IPR013083">
    <property type="entry name" value="Znf_RING/FYVE/PHD"/>
</dbReference>
<evidence type="ECO:0000256" key="5">
    <source>
        <dbReference type="ARBA" id="ARBA00022723"/>
    </source>
</evidence>
<evidence type="ECO:0000313" key="12">
    <source>
        <dbReference type="EMBL" id="RRT72344.1"/>
    </source>
</evidence>
<keyword evidence="8" id="KW-0862">Zinc</keyword>
<evidence type="ECO:0000256" key="7">
    <source>
        <dbReference type="ARBA" id="ARBA00022786"/>
    </source>
</evidence>
<dbReference type="GO" id="GO:0061630">
    <property type="term" value="F:ubiquitin protein ligase activity"/>
    <property type="evidence" value="ECO:0007669"/>
    <property type="project" value="UniProtKB-EC"/>
</dbReference>
<sequence length="331" mass="35175">MSSAATPPAQAMDGGGAPPPPPPPPAPPNYWCHECDMSVALLSYTSSSSSTALFCPNCHGDFLEVMDHHHHNSHSQNPSPLPCPPPPPGPPSLSLTLSDSDSDDIDEADADDRRLASAASAQSYLRRIMDHLAAADDPPPPVPAARRGPSPAPAASIYALPTIRISEPASSLPACAICKDEFPLDSTARRLPCSHLYHSDCIVPWLSLHNSCPVCRSRLPSSSSSSDGSNALNRPTQFSAQLERLLEEDDSPALTLLRQIGRRWHMAASDQPSALETSPTQMAQLEAGPANSGETVSSEWPVELGEASVGGRVDDEGDTMISASRENYFFD</sequence>
<dbReference type="FunFam" id="3.30.40.10:FF:000069">
    <property type="entry name" value="E3 ubiquitin-protein ligase RNF115"/>
    <property type="match status" value="1"/>
</dbReference>
<feature type="region of interest" description="Disordered" evidence="10">
    <location>
        <begin position="69"/>
        <end position="117"/>
    </location>
</feature>
<feature type="region of interest" description="Disordered" evidence="10">
    <location>
        <begin position="306"/>
        <end position="331"/>
    </location>
</feature>
<dbReference type="Proteomes" id="UP000287651">
    <property type="component" value="Unassembled WGS sequence"/>
</dbReference>
<evidence type="ECO:0000313" key="13">
    <source>
        <dbReference type="Proteomes" id="UP000287651"/>
    </source>
</evidence>
<dbReference type="SUPFAM" id="SSF57850">
    <property type="entry name" value="RING/U-box"/>
    <property type="match status" value="1"/>
</dbReference>
<keyword evidence="7" id="KW-0833">Ubl conjugation pathway</keyword>
<gene>
    <name evidence="12" type="ORF">B296_00005425</name>
</gene>
<accession>A0A427A804</accession>
<evidence type="ECO:0000256" key="1">
    <source>
        <dbReference type="ARBA" id="ARBA00000900"/>
    </source>
</evidence>
<organism evidence="12 13">
    <name type="scientific">Ensete ventricosum</name>
    <name type="common">Abyssinian banana</name>
    <name type="synonym">Musa ensete</name>
    <dbReference type="NCBI Taxonomy" id="4639"/>
    <lineage>
        <taxon>Eukaryota</taxon>
        <taxon>Viridiplantae</taxon>
        <taxon>Streptophyta</taxon>
        <taxon>Embryophyta</taxon>
        <taxon>Tracheophyta</taxon>
        <taxon>Spermatophyta</taxon>
        <taxon>Magnoliopsida</taxon>
        <taxon>Liliopsida</taxon>
        <taxon>Zingiberales</taxon>
        <taxon>Musaceae</taxon>
        <taxon>Ensete</taxon>
    </lineage>
</organism>
<reference evidence="12 13" key="1">
    <citation type="journal article" date="2014" name="Agronomy (Basel)">
        <title>A Draft Genome Sequence for Ensete ventricosum, the Drought-Tolerant Tree Against Hunger.</title>
        <authorList>
            <person name="Harrison J."/>
            <person name="Moore K.A."/>
            <person name="Paszkiewicz K."/>
            <person name="Jones T."/>
            <person name="Grant M."/>
            <person name="Ambacheew D."/>
            <person name="Muzemil S."/>
            <person name="Studholme D.J."/>
        </authorList>
    </citation>
    <scope>NUCLEOTIDE SEQUENCE [LARGE SCALE GENOMIC DNA]</scope>
</reference>
<dbReference type="Gene3D" id="3.30.40.10">
    <property type="entry name" value="Zinc/RING finger domain, C3HC4 (zinc finger)"/>
    <property type="match status" value="1"/>
</dbReference>
<keyword evidence="6 9" id="KW-0863">Zinc-finger</keyword>
<name>A0A427A804_ENSVE</name>
<dbReference type="SMART" id="SM00184">
    <property type="entry name" value="RING"/>
    <property type="match status" value="1"/>
</dbReference>
<dbReference type="InterPro" id="IPR039525">
    <property type="entry name" value="RNF126-like_zinc-ribbon"/>
</dbReference>
<protein>
    <recommendedName>
        <fullName evidence="3">RING-type E3 ubiquitin transferase</fullName>
        <ecNumber evidence="3">2.3.2.27</ecNumber>
    </recommendedName>
</protein>
<dbReference type="CDD" id="cd16667">
    <property type="entry name" value="RING-H2_RNF126-like"/>
    <property type="match status" value="1"/>
</dbReference>
<evidence type="ECO:0000259" key="11">
    <source>
        <dbReference type="PROSITE" id="PS50089"/>
    </source>
</evidence>
<evidence type="ECO:0000256" key="9">
    <source>
        <dbReference type="PROSITE-ProRule" id="PRU00175"/>
    </source>
</evidence>
<evidence type="ECO:0000256" key="10">
    <source>
        <dbReference type="SAM" id="MobiDB-lite"/>
    </source>
</evidence>
<dbReference type="PANTHER" id="PTHR15710">
    <property type="entry name" value="E3 UBIQUITIN-PROTEIN LIGASE PRAJA"/>
    <property type="match status" value="1"/>
</dbReference>
<comment type="catalytic activity">
    <reaction evidence="1">
        <text>S-ubiquitinyl-[E2 ubiquitin-conjugating enzyme]-L-cysteine + [acceptor protein]-L-lysine = [E2 ubiquitin-conjugating enzyme]-L-cysteine + N(6)-ubiquitinyl-[acceptor protein]-L-lysine.</text>
        <dbReference type="EC" id="2.3.2.27"/>
    </reaction>
</comment>
<keyword evidence="5" id="KW-0479">Metal-binding</keyword>
<evidence type="ECO:0000256" key="8">
    <source>
        <dbReference type="ARBA" id="ARBA00022833"/>
    </source>
</evidence>
<evidence type="ECO:0000256" key="4">
    <source>
        <dbReference type="ARBA" id="ARBA00022679"/>
    </source>
</evidence>
<dbReference type="Pfam" id="PF14369">
    <property type="entry name" value="Zn_ribbon_19"/>
    <property type="match status" value="1"/>
</dbReference>
<dbReference type="AlphaFoldDB" id="A0A427A804"/>
<feature type="compositionally biased region" description="Pro residues" evidence="10">
    <location>
        <begin position="79"/>
        <end position="91"/>
    </location>
</feature>
<feature type="compositionally biased region" description="Acidic residues" evidence="10">
    <location>
        <begin position="100"/>
        <end position="110"/>
    </location>
</feature>
<comment type="caution">
    <text evidence="12">The sequence shown here is derived from an EMBL/GenBank/DDBJ whole genome shotgun (WGS) entry which is preliminary data.</text>
</comment>
<dbReference type="PROSITE" id="PS50089">
    <property type="entry name" value="ZF_RING_2"/>
    <property type="match status" value="1"/>
</dbReference>
<dbReference type="InterPro" id="IPR001841">
    <property type="entry name" value="Znf_RING"/>
</dbReference>